<keyword evidence="2" id="KW-0808">Transferase</keyword>
<sequence>MDSKIMRADVHDASFSSYLNTSAESFVLNSARPPVNFEKTKTKEGDICVFGAEKYFSVKLDGEKSKALDINTPTKHGITEKVQLGSGRRSRLGTLSVTSEASLNSQQPSLRNSSQGRQKKVSRKWLLAAFVCSRLCSDDNSVIVSKNVHEGAVRGQEFMKQSVQVVPSPVKRPQQRILANIEEHSGMQRLNVKKLLKEEKIAEEEEEEPEVSGSKIINKGDIQWYLERKLSMLTWDAIPKSQNVTTSSASSHIYADIESEGSSDLFEIDNLSVSRKPPYDLSFTTSTMTPYSPSEKSVEWSVATASATDFSAVSDYYKMKMTGRPDSPCLATKTGEVVETKSLPDRGTKKPQSSESCRKFIEQANEKENPSNSRIKEHMN</sequence>
<feature type="region of interest" description="Disordered" evidence="1">
    <location>
        <begin position="97"/>
        <end position="117"/>
    </location>
</feature>
<evidence type="ECO:0000313" key="2">
    <source>
        <dbReference type="EMBL" id="KAF5734147.1"/>
    </source>
</evidence>
<keyword evidence="3" id="KW-1185">Reference proteome</keyword>
<dbReference type="InterPro" id="IPR039615">
    <property type="entry name" value="PKS"/>
</dbReference>
<reference evidence="2 3" key="1">
    <citation type="journal article" date="2020" name="Nat. Commun.">
        <title>Genome of Tripterygium wilfordii and identification of cytochrome P450 involved in triptolide biosynthesis.</title>
        <authorList>
            <person name="Tu L."/>
            <person name="Su P."/>
            <person name="Zhang Z."/>
            <person name="Gao L."/>
            <person name="Wang J."/>
            <person name="Hu T."/>
            <person name="Zhou J."/>
            <person name="Zhang Y."/>
            <person name="Zhao Y."/>
            <person name="Liu Y."/>
            <person name="Song Y."/>
            <person name="Tong Y."/>
            <person name="Lu Y."/>
            <person name="Yang J."/>
            <person name="Xu C."/>
            <person name="Jia M."/>
            <person name="Peters R.J."/>
            <person name="Huang L."/>
            <person name="Gao W."/>
        </authorList>
    </citation>
    <scope>NUCLEOTIDE SEQUENCE [LARGE SCALE GENOMIC DNA]</scope>
    <source>
        <strain evidence="3">cv. XIE 37</strain>
        <tissue evidence="2">Leaf</tissue>
    </source>
</reference>
<keyword evidence="2" id="KW-0418">Kinase</keyword>
<evidence type="ECO:0000313" key="3">
    <source>
        <dbReference type="Proteomes" id="UP000593562"/>
    </source>
</evidence>
<name>A0A7J7CJB4_TRIWF</name>
<proteinExistence type="predicted"/>
<feature type="region of interest" description="Disordered" evidence="1">
    <location>
        <begin position="325"/>
        <end position="357"/>
    </location>
</feature>
<dbReference type="GO" id="GO:0009638">
    <property type="term" value="P:phototropism"/>
    <property type="evidence" value="ECO:0007669"/>
    <property type="project" value="InterPro"/>
</dbReference>
<dbReference type="OrthoDB" id="760005at2759"/>
<comment type="caution">
    <text evidence="2">The sequence shown here is derived from an EMBL/GenBank/DDBJ whole genome shotgun (WGS) entry which is preliminary data.</text>
</comment>
<dbReference type="Proteomes" id="UP000593562">
    <property type="component" value="Unassembled WGS sequence"/>
</dbReference>
<protein>
    <submittedName>
        <fullName evidence="2">Phytochrome kinase substrate-related family protein</fullName>
    </submittedName>
</protein>
<dbReference type="GO" id="GO:0016301">
    <property type="term" value="F:kinase activity"/>
    <property type="evidence" value="ECO:0007669"/>
    <property type="project" value="UniProtKB-KW"/>
</dbReference>
<dbReference type="PANTHER" id="PTHR33781:SF3">
    <property type="entry name" value="PROTEIN PHYTOCHROME KINASE SUBSTRATE 3"/>
    <property type="match status" value="1"/>
</dbReference>
<dbReference type="EMBL" id="JAAARO010000016">
    <property type="protein sequence ID" value="KAF5734147.1"/>
    <property type="molecule type" value="Genomic_DNA"/>
</dbReference>
<organism evidence="2 3">
    <name type="scientific">Tripterygium wilfordii</name>
    <name type="common">Thunder God vine</name>
    <dbReference type="NCBI Taxonomy" id="458696"/>
    <lineage>
        <taxon>Eukaryota</taxon>
        <taxon>Viridiplantae</taxon>
        <taxon>Streptophyta</taxon>
        <taxon>Embryophyta</taxon>
        <taxon>Tracheophyta</taxon>
        <taxon>Spermatophyta</taxon>
        <taxon>Magnoliopsida</taxon>
        <taxon>eudicotyledons</taxon>
        <taxon>Gunneridae</taxon>
        <taxon>Pentapetalae</taxon>
        <taxon>rosids</taxon>
        <taxon>fabids</taxon>
        <taxon>Celastrales</taxon>
        <taxon>Celastraceae</taxon>
        <taxon>Tripterygium</taxon>
    </lineage>
</organism>
<feature type="compositionally biased region" description="Polar residues" evidence="1">
    <location>
        <begin position="97"/>
        <end position="116"/>
    </location>
</feature>
<feature type="compositionally biased region" description="Basic and acidic residues" evidence="1">
    <location>
        <begin position="336"/>
        <end position="348"/>
    </location>
</feature>
<gene>
    <name evidence="2" type="ORF">HS088_TW16G00590</name>
</gene>
<evidence type="ECO:0000256" key="1">
    <source>
        <dbReference type="SAM" id="MobiDB-lite"/>
    </source>
</evidence>
<accession>A0A7J7CJB4</accession>
<dbReference type="InParanoid" id="A0A7J7CJB4"/>
<dbReference type="PANTHER" id="PTHR33781">
    <property type="entry name" value="PROTEIN PHYTOCHROME KINASE SUBSTRATE 1-RELATED"/>
    <property type="match status" value="1"/>
</dbReference>
<dbReference type="AlphaFoldDB" id="A0A7J7CJB4"/>